<protein>
    <submittedName>
        <fullName evidence="2">LuxR family transcriptional regulator</fullName>
    </submittedName>
</protein>
<dbReference type="InterPro" id="IPR036388">
    <property type="entry name" value="WH-like_DNA-bd_sf"/>
</dbReference>
<feature type="non-terminal residue" evidence="2">
    <location>
        <position position="1"/>
    </location>
</feature>
<dbReference type="Proteomes" id="UP000800981">
    <property type="component" value="Unassembled WGS sequence"/>
</dbReference>
<evidence type="ECO:0000313" key="3">
    <source>
        <dbReference type="Proteomes" id="UP000800981"/>
    </source>
</evidence>
<proteinExistence type="predicted"/>
<dbReference type="InterPro" id="IPR016032">
    <property type="entry name" value="Sig_transdc_resp-reg_C-effctor"/>
</dbReference>
<feature type="domain" description="HTH luxR-type" evidence="1">
    <location>
        <begin position="59"/>
        <end position="108"/>
    </location>
</feature>
<keyword evidence="3" id="KW-1185">Reference proteome</keyword>
<organism evidence="2 3">
    <name type="scientific">Motilibacter deserti</name>
    <dbReference type="NCBI Taxonomy" id="2714956"/>
    <lineage>
        <taxon>Bacteria</taxon>
        <taxon>Bacillati</taxon>
        <taxon>Actinomycetota</taxon>
        <taxon>Actinomycetes</taxon>
        <taxon>Motilibacterales</taxon>
        <taxon>Motilibacteraceae</taxon>
        <taxon>Motilibacter</taxon>
    </lineage>
</organism>
<dbReference type="SMART" id="SM00421">
    <property type="entry name" value="HTH_LUXR"/>
    <property type="match status" value="1"/>
</dbReference>
<dbReference type="EMBL" id="JAANNP010000088">
    <property type="protein sequence ID" value="NHC16072.1"/>
    <property type="molecule type" value="Genomic_DNA"/>
</dbReference>
<dbReference type="InterPro" id="IPR000792">
    <property type="entry name" value="Tscrpt_reg_LuxR_C"/>
</dbReference>
<dbReference type="SUPFAM" id="SSF46894">
    <property type="entry name" value="C-terminal effector domain of the bipartite response regulators"/>
    <property type="match status" value="1"/>
</dbReference>
<evidence type="ECO:0000313" key="2">
    <source>
        <dbReference type="EMBL" id="NHC16072.1"/>
    </source>
</evidence>
<reference evidence="2 3" key="1">
    <citation type="submission" date="2020-03" db="EMBL/GenBank/DDBJ databases">
        <title>Two novel Motilibacter sp.</title>
        <authorList>
            <person name="Liu S."/>
        </authorList>
    </citation>
    <scope>NUCLEOTIDE SEQUENCE [LARGE SCALE GENOMIC DNA]</scope>
    <source>
        <strain evidence="2 3">E257</strain>
    </source>
</reference>
<comment type="caution">
    <text evidence="2">The sequence shown here is derived from an EMBL/GenBank/DDBJ whole genome shotgun (WGS) entry which is preliminary data.</text>
</comment>
<sequence>ETAAVVWWQGAKSERHALLVRTPPVLRTLGLLFVATAEPAPSLEDFRRTSHRRGCAHTQEILGFLARGVKDEVASRELGISIRTYRRHVSDLLRELGVTSRFQAGAAAAQLRLLAPAPAGGRGEAALPAARASAAWPLAHAN</sequence>
<accession>A0ABX0GZ39</accession>
<dbReference type="Gene3D" id="1.10.10.10">
    <property type="entry name" value="Winged helix-like DNA-binding domain superfamily/Winged helix DNA-binding domain"/>
    <property type="match status" value="1"/>
</dbReference>
<evidence type="ECO:0000259" key="1">
    <source>
        <dbReference type="SMART" id="SM00421"/>
    </source>
</evidence>
<name>A0ABX0GZ39_9ACTN</name>
<gene>
    <name evidence="2" type="ORF">G9H71_20000</name>
</gene>